<evidence type="ECO:0000256" key="2">
    <source>
        <dbReference type="ARBA" id="ARBA00022977"/>
    </source>
</evidence>
<accession>A0A141MJC4</accession>
<dbReference type="AlphaFoldDB" id="A0A141MJC4"/>
<feature type="non-terminal residue" evidence="5">
    <location>
        <position position="1"/>
    </location>
</feature>
<dbReference type="Proteomes" id="UP000220158">
    <property type="component" value="Chromosome 11"/>
</dbReference>
<dbReference type="PANTHER" id="PTHR20857">
    <property type="entry name" value="THIAMINE-PHOSPHATE PYROPHOSPHORYLASE"/>
    <property type="match status" value="1"/>
</dbReference>
<dbReference type="InterPro" id="IPR022998">
    <property type="entry name" value="ThiamineP_synth_TenI"/>
</dbReference>
<dbReference type="GO" id="GO:0004789">
    <property type="term" value="F:thiamine-phosphate diphosphorylase activity"/>
    <property type="evidence" value="ECO:0007669"/>
    <property type="project" value="TreeGrafter"/>
</dbReference>
<feature type="non-terminal residue" evidence="5">
    <location>
        <position position="510"/>
    </location>
</feature>
<keyword evidence="7" id="KW-1185">Reference proteome</keyword>
<dbReference type="GO" id="GO:0009228">
    <property type="term" value="P:thiamine biosynthetic process"/>
    <property type="evidence" value="ECO:0007669"/>
    <property type="project" value="UniProtKB-KW"/>
</dbReference>
<reference evidence="5" key="1">
    <citation type="submission" date="2015-02" db="EMBL/GenBank/DDBJ databases">
        <title>De-novo synthesis of Thiamine in Haemosporidian parasites.</title>
        <authorList>
            <person name="Hellgren O."/>
            <person name="Videvall E."/>
        </authorList>
    </citation>
    <scope>NUCLEOTIDE SEQUENCE</scope>
    <source>
        <strain evidence="5">SGS1</strain>
    </source>
</reference>
<dbReference type="Gene3D" id="3.20.20.70">
    <property type="entry name" value="Aldolase class I"/>
    <property type="match status" value="1"/>
</dbReference>
<dbReference type="OMA" id="YIAHEHT"/>
<evidence type="ECO:0000256" key="1">
    <source>
        <dbReference type="ARBA" id="ARBA00004948"/>
    </source>
</evidence>
<evidence type="ECO:0000313" key="6">
    <source>
        <dbReference type="EMBL" id="CRH00994.1"/>
    </source>
</evidence>
<gene>
    <name evidence="5" type="primary">ThiE</name>
    <name evidence="6" type="ORF">PRELSG_1134200</name>
</gene>
<dbReference type="EMBL" id="LN835306">
    <property type="protein sequence ID" value="CRH00994.1"/>
    <property type="molecule type" value="Genomic_DNA"/>
</dbReference>
<organism evidence="5">
    <name type="scientific">Plasmodium relictum</name>
    <dbReference type="NCBI Taxonomy" id="85471"/>
    <lineage>
        <taxon>Eukaryota</taxon>
        <taxon>Sar</taxon>
        <taxon>Alveolata</taxon>
        <taxon>Apicomplexa</taxon>
        <taxon>Aconoidasida</taxon>
        <taxon>Haemosporida</taxon>
        <taxon>Plasmodiidae</taxon>
        <taxon>Plasmodium</taxon>
        <taxon>Plasmodium (Haemamoeba)</taxon>
    </lineage>
</organism>
<proteinExistence type="evidence at transcript level"/>
<dbReference type="InterPro" id="IPR013785">
    <property type="entry name" value="Aldolase_TIM"/>
</dbReference>
<name>A0A141MJC4_PLARL</name>
<protein>
    <submittedName>
        <fullName evidence="5 6">Thiamin-phosphate pyrophosphorylase</fullName>
    </submittedName>
</protein>
<keyword evidence="2" id="KW-0784">Thiamine biosynthesis</keyword>
<dbReference type="EMBL" id="KP784836">
    <property type="protein sequence ID" value="ALY06094.1"/>
    <property type="molecule type" value="mRNA"/>
</dbReference>
<reference evidence="6 7" key="2">
    <citation type="submission" date="2015-04" db="EMBL/GenBank/DDBJ databases">
        <authorList>
            <consortium name="Pathogen Informatics"/>
        </authorList>
    </citation>
    <scope>NUCLEOTIDE SEQUENCE [LARGE SCALE GENOMIC DNA]</scope>
    <source>
        <strain evidence="6 7">SGS1</strain>
    </source>
</reference>
<dbReference type="GO" id="GO:0005737">
    <property type="term" value="C:cytoplasm"/>
    <property type="evidence" value="ECO:0007669"/>
    <property type="project" value="TreeGrafter"/>
</dbReference>
<dbReference type="PANTHER" id="PTHR20857:SF23">
    <property type="entry name" value="THIAMINE BIOSYNTHETIC BIFUNCTIONAL ENZYME"/>
    <property type="match status" value="1"/>
</dbReference>
<dbReference type="SUPFAM" id="SSF51391">
    <property type="entry name" value="Thiamin phosphate synthase"/>
    <property type="match status" value="1"/>
</dbReference>
<dbReference type="Pfam" id="PF02581">
    <property type="entry name" value="TMP-TENI"/>
    <property type="match status" value="1"/>
</dbReference>
<dbReference type="VEuPathDB" id="PlasmoDB:PRELSG_1134200"/>
<dbReference type="OrthoDB" id="4994at2759"/>
<evidence type="ECO:0000259" key="4">
    <source>
        <dbReference type="Pfam" id="PF02581"/>
    </source>
</evidence>
<evidence type="ECO:0000313" key="5">
    <source>
        <dbReference type="EMBL" id="ALY06094.1"/>
    </source>
</evidence>
<dbReference type="CDD" id="cd00564">
    <property type="entry name" value="TMP_TenI"/>
    <property type="match status" value="1"/>
</dbReference>
<dbReference type="InterPro" id="IPR036206">
    <property type="entry name" value="ThiamineP_synth_sf"/>
</dbReference>
<keyword evidence="3" id="KW-0175">Coiled coil</keyword>
<sequence length="510" mass="59267">MRKSYNLFKSVKRRIDYSLCLVTDDKFLKDKENACQHFIDKVIEGVLGGVSLVQLRLKKSDDIYFYNMAVKVKNKLLQHNIPLIINNRLDICLSIDADGVHLGKTDMPLNIARNILGEKKIIGATINFSDEKDIEMALNNNVDYIAHENTLYDSKTKKTITSYTQGLKEQICTLQYKIKYLQEKRKISPYVGIPPILLIGGINTMNIKETMTNFYDKCSGVAIASGIIGENCNPMINSLKLKFVIDKYKINYNVAFINMYSNFLKYLFYKITNNEKVSLKNILEEKEQKNKSYIDEVVTNSNIKKNILNFFINKCQLRILQLNQSLKNNDKIKVYLYHSKFLYSDDKSSFNVNNLQCGGGCVSKWIEKNKNENIQNKIFIFIDEEILQLFKKNFQPNFFKLNFFFLIKKNSHVGYNSFKHFEYDMKDASIKYTDNFINIILKNNFSNDDKVIYLALLLSYFLIIQEKLVPQFLSKIITESNNTDDDKLLKYIGAIDTSIKFLGNNHVIKI</sequence>
<evidence type="ECO:0000313" key="7">
    <source>
        <dbReference type="Proteomes" id="UP000220158"/>
    </source>
</evidence>
<feature type="coiled-coil region" evidence="3">
    <location>
        <begin position="269"/>
        <end position="296"/>
    </location>
</feature>
<evidence type="ECO:0000256" key="3">
    <source>
        <dbReference type="SAM" id="Coils"/>
    </source>
</evidence>
<feature type="domain" description="Thiamine phosphate synthase/TenI" evidence="4">
    <location>
        <begin position="21"/>
        <end position="227"/>
    </location>
</feature>
<comment type="pathway">
    <text evidence="1">Cofactor biosynthesis; thiamine diphosphate biosynthesis.</text>
</comment>